<dbReference type="Proteomes" id="UP001209570">
    <property type="component" value="Unassembled WGS sequence"/>
</dbReference>
<name>A0AAD5LWA4_PYTIN</name>
<evidence type="ECO:0000313" key="2">
    <source>
        <dbReference type="EMBL" id="KAJ0395358.1"/>
    </source>
</evidence>
<dbReference type="EMBL" id="JAKCXM010000349">
    <property type="protein sequence ID" value="KAJ0395358.1"/>
    <property type="molecule type" value="Genomic_DNA"/>
</dbReference>
<feature type="region of interest" description="Disordered" evidence="1">
    <location>
        <begin position="115"/>
        <end position="134"/>
    </location>
</feature>
<gene>
    <name evidence="2" type="ORF">P43SY_000938</name>
</gene>
<organism evidence="2 3">
    <name type="scientific">Pythium insidiosum</name>
    <name type="common">Pythiosis disease agent</name>
    <dbReference type="NCBI Taxonomy" id="114742"/>
    <lineage>
        <taxon>Eukaryota</taxon>
        <taxon>Sar</taxon>
        <taxon>Stramenopiles</taxon>
        <taxon>Oomycota</taxon>
        <taxon>Peronosporomycetes</taxon>
        <taxon>Pythiales</taxon>
        <taxon>Pythiaceae</taxon>
        <taxon>Pythium</taxon>
    </lineage>
</organism>
<evidence type="ECO:0000313" key="3">
    <source>
        <dbReference type="Proteomes" id="UP001209570"/>
    </source>
</evidence>
<sequence>MAERHHQLLLLRAGAHAWTARSLFAAYRAAQSSVRLLERLITRLQGKPRTESAVKGAGAVVAALLALKYAQSLRAALLLGLLAGVFTHSLYADVINRKPPTLLLESRRRRRWLSQESTGETDIISTTTQTSESP</sequence>
<comment type="caution">
    <text evidence="2">The sequence shown here is derived from an EMBL/GenBank/DDBJ whole genome shotgun (WGS) entry which is preliminary data.</text>
</comment>
<protein>
    <submittedName>
        <fullName evidence="2">Uncharacterized protein</fullName>
    </submittedName>
</protein>
<accession>A0AAD5LWA4</accession>
<proteinExistence type="predicted"/>
<evidence type="ECO:0000256" key="1">
    <source>
        <dbReference type="SAM" id="MobiDB-lite"/>
    </source>
</evidence>
<keyword evidence="3" id="KW-1185">Reference proteome</keyword>
<dbReference type="AlphaFoldDB" id="A0AAD5LWA4"/>
<reference evidence="2" key="1">
    <citation type="submission" date="2021-12" db="EMBL/GenBank/DDBJ databases">
        <title>Prjna785345.</title>
        <authorList>
            <person name="Rujirawat T."/>
            <person name="Krajaejun T."/>
        </authorList>
    </citation>
    <scope>NUCLEOTIDE SEQUENCE</scope>
    <source>
        <strain evidence="2">Pi057C3</strain>
    </source>
</reference>